<dbReference type="VEuPathDB" id="FungiDB:SeMB42_g05502"/>
<reference evidence="2 3" key="1">
    <citation type="journal article" date="2019" name="Sci. Rep.">
        <title>Comparative genomics of chytrid fungi reveal insights into the obligate biotrophic and pathogenic lifestyle of Synchytrium endobioticum.</title>
        <authorList>
            <person name="van de Vossenberg B.T.L.H."/>
            <person name="Warris S."/>
            <person name="Nguyen H.D.T."/>
            <person name="van Gent-Pelzer M.P.E."/>
            <person name="Joly D.L."/>
            <person name="van de Geest H.C."/>
            <person name="Bonants P.J.M."/>
            <person name="Smith D.S."/>
            <person name="Levesque C.A."/>
            <person name="van der Lee T.A.J."/>
        </authorList>
    </citation>
    <scope>NUCLEOTIDE SEQUENCE [LARGE SCALE GENOMIC DNA]</scope>
    <source>
        <strain evidence="2 3">LEV6574</strain>
    </source>
</reference>
<dbReference type="Proteomes" id="UP000320475">
    <property type="component" value="Unassembled WGS sequence"/>
</dbReference>
<feature type="chain" id="PRO_5021292506" evidence="1">
    <location>
        <begin position="20"/>
        <end position="184"/>
    </location>
</feature>
<organism evidence="2 3">
    <name type="scientific">Synchytrium endobioticum</name>
    <dbReference type="NCBI Taxonomy" id="286115"/>
    <lineage>
        <taxon>Eukaryota</taxon>
        <taxon>Fungi</taxon>
        <taxon>Fungi incertae sedis</taxon>
        <taxon>Chytridiomycota</taxon>
        <taxon>Chytridiomycota incertae sedis</taxon>
        <taxon>Chytridiomycetes</taxon>
        <taxon>Synchytriales</taxon>
        <taxon>Synchytriaceae</taxon>
        <taxon>Synchytrium</taxon>
    </lineage>
</organism>
<evidence type="ECO:0000256" key="1">
    <source>
        <dbReference type="SAM" id="SignalP"/>
    </source>
</evidence>
<sequence>MNIILTSSLILLYASLANSQCTAPGFGSAAGSTAYDSASGSYQACPKFTLMGSDWQNYQFDLTRLMGLGTTYISNSVPSNPFLFDSNTGGNMYFKFGSLPTGFGRRTDLADRACISGFFGNACTDSANASAKIHFASQLYRNSLVQVLLQLYRSLILLILFLASNFNMELPVPLVFSLALVHCL</sequence>
<dbReference type="AlphaFoldDB" id="A0A507BX84"/>
<name>A0A507BX84_9FUNG</name>
<accession>A0A507BX84</accession>
<gene>
    <name evidence="2" type="ORF">SeLEV6574_g08667</name>
</gene>
<proteinExistence type="predicted"/>
<evidence type="ECO:0000313" key="2">
    <source>
        <dbReference type="EMBL" id="TPX29965.1"/>
    </source>
</evidence>
<comment type="caution">
    <text evidence="2">The sequence shown here is derived from an EMBL/GenBank/DDBJ whole genome shotgun (WGS) entry which is preliminary data.</text>
</comment>
<keyword evidence="1" id="KW-0732">Signal</keyword>
<dbReference type="EMBL" id="QEAM01001275">
    <property type="protein sequence ID" value="TPX29965.1"/>
    <property type="molecule type" value="Genomic_DNA"/>
</dbReference>
<protein>
    <submittedName>
        <fullName evidence="2">Uncharacterized protein</fullName>
    </submittedName>
</protein>
<feature type="non-terminal residue" evidence="2">
    <location>
        <position position="1"/>
    </location>
</feature>
<evidence type="ECO:0000313" key="3">
    <source>
        <dbReference type="Proteomes" id="UP000320475"/>
    </source>
</evidence>
<feature type="signal peptide" evidence="1">
    <location>
        <begin position="1"/>
        <end position="19"/>
    </location>
</feature>